<organism evidence="2 3">
    <name type="scientific">Hymenobacter rigui</name>
    <dbReference type="NCBI Taxonomy" id="334424"/>
    <lineage>
        <taxon>Bacteria</taxon>
        <taxon>Pseudomonadati</taxon>
        <taxon>Bacteroidota</taxon>
        <taxon>Cytophagia</taxon>
        <taxon>Cytophagales</taxon>
        <taxon>Hymenobacteraceae</taxon>
        <taxon>Hymenobacter</taxon>
    </lineage>
</organism>
<keyword evidence="1" id="KW-0732">Signal</keyword>
<name>A0A428K9K9_9BACT</name>
<evidence type="ECO:0000256" key="1">
    <source>
        <dbReference type="SAM" id="SignalP"/>
    </source>
</evidence>
<keyword evidence="3" id="KW-1185">Reference proteome</keyword>
<comment type="caution">
    <text evidence="2">The sequence shown here is derived from an EMBL/GenBank/DDBJ whole genome shotgun (WGS) entry which is preliminary data.</text>
</comment>
<dbReference type="Proteomes" id="UP000273500">
    <property type="component" value="Unassembled WGS sequence"/>
</dbReference>
<sequence length="764" mass="79279">MVRYFLFLLFLLLIIPAGLRAQAPPTWQQLSSITHVNGARSRITAQDAYDWQTIYVAGEFEGTIQLGGTQLTSAGGVDGFVARWDLFSNSFTWAARFGGVGTEQVADFEVNGTQAYIVGSFRSPTAAFGNQSLALTGTGGKSDGFVVSLDEVDRTPYFAWAQSVQGPEEERLTSIYVNGRLLVVGGEFSSATATLGTFSLTNTGVVGSREGIVALLDDNSVAGSFRWVQAVTGPGDESVTAVTLQPRGLYFAGEFTSSQCLVNNRSLTHSSPGAGRDLFMGAVALSGITITPTWAYAVGGPGDDQASSITVFNGLALTGSFRGQNIRFGPLTLTNTDPSGLTSDAFLVKASDDGVGATFAWALKAGGAGNDRGRRILRSNTLYWVGDFEGIATIGPHRLTSAGATDAFITKVEELGSSAAPAWAQRAGGPGADEACAVLPGFQERFYMGGSATPPAQFSALTLSGSSSAPVGYLAVLFDIPSLRVSITGDTLVCTGSQVQLTAQASPTVQSYRWSTGATTPSITVSQPGVYSVTVTFNSGETRTAQHTVTSAAPVIRVTGDTVLCSGSTGQLQATAAGATAWRWNTGATTATLSMFQPGTYTVTAQFGSGCTRTQQVLVRPASLTITGPDALCAGAPALLTAVAPGATAYRWNTGATTASLPITQPGSYSVEALFPSGCRLTASYQVSVPAARIAGDSVGCAGQPVRLRATQRGATAYLWNTGAADSVLTVSQSGTYSVLVTYGRGCQQSARHLVRILPTLPIL</sequence>
<proteinExistence type="predicted"/>
<reference evidence="2 3" key="1">
    <citation type="submission" date="2018-12" db="EMBL/GenBank/DDBJ databases">
        <authorList>
            <person name="Feng G."/>
            <person name="Zhu H."/>
        </authorList>
    </citation>
    <scope>NUCLEOTIDE SEQUENCE [LARGE SCALE GENOMIC DNA]</scope>
    <source>
        <strain evidence="2 3">KCTC 12533</strain>
    </source>
</reference>
<dbReference type="EMBL" id="RWIT01000025">
    <property type="protein sequence ID" value="RSK43154.1"/>
    <property type="molecule type" value="Genomic_DNA"/>
</dbReference>
<evidence type="ECO:0000313" key="2">
    <source>
        <dbReference type="EMBL" id="RSK43154.1"/>
    </source>
</evidence>
<feature type="signal peptide" evidence="1">
    <location>
        <begin position="1"/>
        <end position="23"/>
    </location>
</feature>
<protein>
    <recommendedName>
        <fullName evidence="4">Ig-like domain-containing protein</fullName>
    </recommendedName>
</protein>
<evidence type="ECO:0000313" key="3">
    <source>
        <dbReference type="Proteomes" id="UP000273500"/>
    </source>
</evidence>
<dbReference type="RefSeq" id="WP_125424464.1">
    <property type="nucleotide sequence ID" value="NZ_RWIT01000025.1"/>
</dbReference>
<dbReference type="OrthoDB" id="1491125at2"/>
<feature type="chain" id="PRO_5019238335" description="Ig-like domain-containing protein" evidence="1">
    <location>
        <begin position="24"/>
        <end position="764"/>
    </location>
</feature>
<gene>
    <name evidence="2" type="ORF">EI291_22090</name>
</gene>
<evidence type="ECO:0008006" key="4">
    <source>
        <dbReference type="Google" id="ProtNLM"/>
    </source>
</evidence>
<dbReference type="AlphaFoldDB" id="A0A428K9K9"/>
<accession>A0A428K9K9</accession>